<sequence length="205" mass="21574">MIDNGVSRSTAAFPLQGAAASWIAGIALAMLMICTRGQHVVSVNALPSASWAVFFLAGLMLRPAWIFGALFALASLLDFGSLATGTIGQWCVSPAYWALLPAYGSLWLAGRLHARRHAPDLAGLARLALVLVVTTLVAYVFSGGGFYVFSGHYPAPTLAGFGERIVHYYPQKLGTLAGYVGVGVALHALVPRVAVRRPVPQVKGA</sequence>
<feature type="transmembrane region" description="Helical" evidence="1">
    <location>
        <begin position="124"/>
        <end position="149"/>
    </location>
</feature>
<feature type="transmembrane region" description="Helical" evidence="1">
    <location>
        <begin position="176"/>
        <end position="195"/>
    </location>
</feature>
<evidence type="ECO:0000313" key="3">
    <source>
        <dbReference type="Proteomes" id="UP001596018"/>
    </source>
</evidence>
<feature type="transmembrane region" description="Helical" evidence="1">
    <location>
        <begin position="12"/>
        <end position="33"/>
    </location>
</feature>
<dbReference type="Proteomes" id="UP001596018">
    <property type="component" value="Unassembled WGS sequence"/>
</dbReference>
<evidence type="ECO:0000313" key="2">
    <source>
        <dbReference type="EMBL" id="MFC5438967.1"/>
    </source>
</evidence>
<name>A0ABW0JSC6_9GAMM</name>
<gene>
    <name evidence="2" type="ORF">ACFPK0_02935</name>
</gene>
<dbReference type="RefSeq" id="WP_377338253.1">
    <property type="nucleotide sequence ID" value="NZ_JALBWS010000015.1"/>
</dbReference>
<proteinExistence type="predicted"/>
<reference evidence="3" key="1">
    <citation type="journal article" date="2019" name="Int. J. Syst. Evol. Microbiol.">
        <title>The Global Catalogue of Microorganisms (GCM) 10K type strain sequencing project: providing services to taxonomists for standard genome sequencing and annotation.</title>
        <authorList>
            <consortium name="The Broad Institute Genomics Platform"/>
            <consortium name="The Broad Institute Genome Sequencing Center for Infectious Disease"/>
            <person name="Wu L."/>
            <person name="Ma J."/>
        </authorList>
    </citation>
    <scope>NUCLEOTIDE SEQUENCE [LARGE SCALE GENOMIC DNA]</scope>
    <source>
        <strain evidence="3">KACC 12822</strain>
    </source>
</reference>
<protein>
    <recommendedName>
        <fullName evidence="4">Cobalamin ABC transporter</fullName>
    </recommendedName>
</protein>
<feature type="transmembrane region" description="Helical" evidence="1">
    <location>
        <begin position="95"/>
        <end position="112"/>
    </location>
</feature>
<organism evidence="2 3">
    <name type="scientific">Rhodanobacter ginsenosidimutans</name>
    <dbReference type="NCBI Taxonomy" id="490571"/>
    <lineage>
        <taxon>Bacteria</taxon>
        <taxon>Pseudomonadati</taxon>
        <taxon>Pseudomonadota</taxon>
        <taxon>Gammaproteobacteria</taxon>
        <taxon>Lysobacterales</taxon>
        <taxon>Rhodanobacteraceae</taxon>
        <taxon>Rhodanobacter</taxon>
    </lineage>
</organism>
<keyword evidence="3" id="KW-1185">Reference proteome</keyword>
<keyword evidence="1" id="KW-0472">Membrane</keyword>
<dbReference type="EMBL" id="JBHSMM010000001">
    <property type="protein sequence ID" value="MFC5438967.1"/>
    <property type="molecule type" value="Genomic_DNA"/>
</dbReference>
<keyword evidence="1" id="KW-1133">Transmembrane helix</keyword>
<accession>A0ABW0JSC6</accession>
<comment type="caution">
    <text evidence="2">The sequence shown here is derived from an EMBL/GenBank/DDBJ whole genome shotgun (WGS) entry which is preliminary data.</text>
</comment>
<evidence type="ECO:0000256" key="1">
    <source>
        <dbReference type="SAM" id="Phobius"/>
    </source>
</evidence>
<evidence type="ECO:0008006" key="4">
    <source>
        <dbReference type="Google" id="ProtNLM"/>
    </source>
</evidence>
<keyword evidence="1" id="KW-0812">Transmembrane</keyword>